<accession>A0A378JJP2</accession>
<proteinExistence type="predicted"/>
<sequence length="105" mass="11710">MDHISRSKILELSTEQPVGLIYSRADLNQYLVELITFKRADYIHAGEDLASFSTVDEAVRNARESGATCFFLCLDNTYDECGSLPTEERFNYLPIAPSAEPSTGI</sequence>
<evidence type="ECO:0000313" key="2">
    <source>
        <dbReference type="Proteomes" id="UP000254794"/>
    </source>
</evidence>
<dbReference type="RefSeq" id="WP_115330112.1">
    <property type="nucleotide sequence ID" value="NZ_CAAAHP010000004.1"/>
</dbReference>
<gene>
    <name evidence="1" type="ORF">NCTC13316_00471</name>
</gene>
<organism evidence="1 2">
    <name type="scientific">Legionella busanensis</name>
    <dbReference type="NCBI Taxonomy" id="190655"/>
    <lineage>
        <taxon>Bacteria</taxon>
        <taxon>Pseudomonadati</taxon>
        <taxon>Pseudomonadota</taxon>
        <taxon>Gammaproteobacteria</taxon>
        <taxon>Legionellales</taxon>
        <taxon>Legionellaceae</taxon>
        <taxon>Legionella</taxon>
    </lineage>
</organism>
<evidence type="ECO:0000313" key="1">
    <source>
        <dbReference type="EMBL" id="STX50390.1"/>
    </source>
</evidence>
<name>A0A378JJP2_9GAMM</name>
<dbReference type="AlphaFoldDB" id="A0A378JJP2"/>
<protein>
    <submittedName>
        <fullName evidence="1">Uncharacterized protein</fullName>
    </submittedName>
</protein>
<dbReference type="EMBL" id="UGOD01000001">
    <property type="protein sequence ID" value="STX50390.1"/>
    <property type="molecule type" value="Genomic_DNA"/>
</dbReference>
<keyword evidence="2" id="KW-1185">Reference proteome</keyword>
<dbReference type="OrthoDB" id="5917296at2"/>
<dbReference type="Proteomes" id="UP000254794">
    <property type="component" value="Unassembled WGS sequence"/>
</dbReference>
<reference evidence="1 2" key="1">
    <citation type="submission" date="2018-06" db="EMBL/GenBank/DDBJ databases">
        <authorList>
            <consortium name="Pathogen Informatics"/>
            <person name="Doyle S."/>
        </authorList>
    </citation>
    <scope>NUCLEOTIDE SEQUENCE [LARGE SCALE GENOMIC DNA]</scope>
    <source>
        <strain evidence="1 2">NCTC13316</strain>
    </source>
</reference>